<dbReference type="RefSeq" id="WP_251590058.1">
    <property type="nucleotide sequence ID" value="NZ_JAMLJI010000001.1"/>
</dbReference>
<feature type="active site" evidence="5">
    <location>
        <position position="36"/>
    </location>
</feature>
<gene>
    <name evidence="9" type="primary">yccX</name>
    <name evidence="9" type="ORF">QC825_11160</name>
</gene>
<comment type="catalytic activity">
    <reaction evidence="4 5 6">
        <text>an acyl phosphate + H2O = a carboxylate + phosphate + H(+)</text>
        <dbReference type="Rhea" id="RHEA:14965"/>
        <dbReference type="ChEBI" id="CHEBI:15377"/>
        <dbReference type="ChEBI" id="CHEBI:15378"/>
        <dbReference type="ChEBI" id="CHEBI:29067"/>
        <dbReference type="ChEBI" id="CHEBI:43474"/>
        <dbReference type="ChEBI" id="CHEBI:59918"/>
        <dbReference type="EC" id="3.6.1.7"/>
    </reaction>
</comment>
<evidence type="ECO:0000313" key="9">
    <source>
        <dbReference type="EMBL" id="MDR5896634.1"/>
    </source>
</evidence>
<reference evidence="9 10" key="1">
    <citation type="submission" date="2023-04" db="EMBL/GenBank/DDBJ databases">
        <title>A long-awaited taxogenomic arrangement of the family Halomonadaceae.</title>
        <authorList>
            <person name="De La Haba R."/>
            <person name="Chuvochina M."/>
            <person name="Wittouck S."/>
            <person name="Arahal D.R."/>
            <person name="Sanchez-Porro C."/>
            <person name="Hugenholtz P."/>
            <person name="Ventosa A."/>
        </authorList>
    </citation>
    <scope>NUCLEOTIDE SEQUENCE [LARGE SCALE GENOMIC DNA]</scope>
    <source>
        <strain evidence="9 10">DSM 22428</strain>
    </source>
</reference>
<protein>
    <recommendedName>
        <fullName evidence="3 5">Acylphosphatase</fullName>
        <ecNumber evidence="2 5">3.6.1.7</ecNumber>
    </recommendedName>
</protein>
<evidence type="ECO:0000259" key="8">
    <source>
        <dbReference type="PROSITE" id="PS51160"/>
    </source>
</evidence>
<feature type="domain" description="Acylphosphatase-like" evidence="8">
    <location>
        <begin position="3"/>
        <end position="89"/>
    </location>
</feature>
<dbReference type="GO" id="GO:0003998">
    <property type="term" value="F:acylphosphatase activity"/>
    <property type="evidence" value="ECO:0007669"/>
    <property type="project" value="UniProtKB-EC"/>
</dbReference>
<dbReference type="Proteomes" id="UP001269375">
    <property type="component" value="Unassembled WGS sequence"/>
</dbReference>
<dbReference type="PANTHER" id="PTHR47268">
    <property type="entry name" value="ACYLPHOSPHATASE"/>
    <property type="match status" value="1"/>
</dbReference>
<evidence type="ECO:0000313" key="10">
    <source>
        <dbReference type="Proteomes" id="UP001269375"/>
    </source>
</evidence>
<dbReference type="InterPro" id="IPR020456">
    <property type="entry name" value="Acylphosphatase"/>
</dbReference>
<comment type="caution">
    <text evidence="9">The sequence shown here is derived from an EMBL/GenBank/DDBJ whole genome shotgun (WGS) entry which is preliminary data.</text>
</comment>
<feature type="active site" evidence="5">
    <location>
        <position position="18"/>
    </location>
</feature>
<evidence type="ECO:0000256" key="2">
    <source>
        <dbReference type="ARBA" id="ARBA00012150"/>
    </source>
</evidence>
<dbReference type="InterPro" id="IPR001792">
    <property type="entry name" value="Acylphosphatase-like_dom"/>
</dbReference>
<evidence type="ECO:0000256" key="6">
    <source>
        <dbReference type="RuleBase" id="RU000553"/>
    </source>
</evidence>
<comment type="similarity">
    <text evidence="1 7">Belongs to the acylphosphatase family.</text>
</comment>
<name>A0ABU1GXB1_9GAMM</name>
<evidence type="ECO:0000256" key="1">
    <source>
        <dbReference type="ARBA" id="ARBA00005614"/>
    </source>
</evidence>
<dbReference type="PROSITE" id="PS00151">
    <property type="entry name" value="ACYLPHOSPHATASE_2"/>
    <property type="match status" value="1"/>
</dbReference>
<proteinExistence type="inferred from homology"/>
<evidence type="ECO:0000256" key="3">
    <source>
        <dbReference type="ARBA" id="ARBA00015991"/>
    </source>
</evidence>
<keyword evidence="10" id="KW-1185">Reference proteome</keyword>
<dbReference type="PROSITE" id="PS00150">
    <property type="entry name" value="ACYLPHOSPHATASE_1"/>
    <property type="match status" value="1"/>
</dbReference>
<dbReference type="Pfam" id="PF00708">
    <property type="entry name" value="Acylphosphatase"/>
    <property type="match status" value="1"/>
</dbReference>
<dbReference type="InterPro" id="IPR036046">
    <property type="entry name" value="Acylphosphatase-like_dom_sf"/>
</dbReference>
<organism evidence="9 10">
    <name type="scientific">Larsenimonas suaedae</name>
    <dbReference type="NCBI Taxonomy" id="1851019"/>
    <lineage>
        <taxon>Bacteria</taxon>
        <taxon>Pseudomonadati</taxon>
        <taxon>Pseudomonadota</taxon>
        <taxon>Gammaproteobacteria</taxon>
        <taxon>Oceanospirillales</taxon>
        <taxon>Halomonadaceae</taxon>
        <taxon>Larsenimonas</taxon>
    </lineage>
</organism>
<dbReference type="PROSITE" id="PS51160">
    <property type="entry name" value="ACYLPHOSPHATASE_3"/>
    <property type="match status" value="1"/>
</dbReference>
<dbReference type="EC" id="3.6.1.7" evidence="2 5"/>
<accession>A0ABU1GXB1</accession>
<evidence type="ECO:0000256" key="7">
    <source>
        <dbReference type="RuleBase" id="RU004168"/>
    </source>
</evidence>
<dbReference type="PANTHER" id="PTHR47268:SF4">
    <property type="entry name" value="ACYLPHOSPHATASE"/>
    <property type="match status" value="1"/>
</dbReference>
<sequence>MACFKAWVTGDVQGVGFRHATALKARELGVTGYAKNLADGRVEVLAQGREEHIEALRAWLNDGPRHARVDALTAKQCDTDEQYAAFTTA</sequence>
<evidence type="ECO:0000256" key="5">
    <source>
        <dbReference type="PROSITE-ProRule" id="PRU00520"/>
    </source>
</evidence>
<dbReference type="EMBL" id="JARWAO010000006">
    <property type="protein sequence ID" value="MDR5896634.1"/>
    <property type="molecule type" value="Genomic_DNA"/>
</dbReference>
<dbReference type="Gene3D" id="3.30.70.100">
    <property type="match status" value="1"/>
</dbReference>
<dbReference type="NCBIfam" id="NF011000">
    <property type="entry name" value="PRK14426.1"/>
    <property type="match status" value="1"/>
</dbReference>
<dbReference type="InterPro" id="IPR017968">
    <property type="entry name" value="Acylphosphatase_CS"/>
</dbReference>
<dbReference type="SUPFAM" id="SSF54975">
    <property type="entry name" value="Acylphosphatase/BLUF domain-like"/>
    <property type="match status" value="1"/>
</dbReference>
<evidence type="ECO:0000256" key="4">
    <source>
        <dbReference type="ARBA" id="ARBA00047645"/>
    </source>
</evidence>
<keyword evidence="5 6" id="KW-0378">Hydrolase</keyword>